<dbReference type="Pfam" id="PF01266">
    <property type="entry name" value="DAO"/>
    <property type="match status" value="1"/>
</dbReference>
<evidence type="ECO:0000256" key="3">
    <source>
        <dbReference type="ARBA" id="ARBA00023004"/>
    </source>
</evidence>
<protein>
    <submittedName>
        <fullName evidence="7">FAD-dependent oxidoreductase</fullName>
    </submittedName>
</protein>
<comment type="caution">
    <text evidence="7">The sequence shown here is derived from an EMBL/GenBank/DDBJ whole genome shotgun (WGS) entry which is preliminary data.</text>
</comment>
<evidence type="ECO:0000313" key="10">
    <source>
        <dbReference type="Proteomes" id="UP000235114"/>
    </source>
</evidence>
<proteinExistence type="predicted"/>
<dbReference type="Pfam" id="PF00355">
    <property type="entry name" value="Rieske"/>
    <property type="match status" value="1"/>
</dbReference>
<dbReference type="InterPro" id="IPR038010">
    <property type="entry name" value="YhfW_C"/>
</dbReference>
<dbReference type="GO" id="GO:0051537">
    <property type="term" value="F:2 iron, 2 sulfur cluster binding"/>
    <property type="evidence" value="ECO:0007669"/>
    <property type="project" value="UniProtKB-KW"/>
</dbReference>
<dbReference type="Gene3D" id="3.30.9.10">
    <property type="entry name" value="D-Amino Acid Oxidase, subunit A, domain 2"/>
    <property type="match status" value="1"/>
</dbReference>
<keyword evidence="2" id="KW-0479">Metal-binding</keyword>
<feature type="domain" description="Rieske" evidence="6">
    <location>
        <begin position="416"/>
        <end position="503"/>
    </location>
</feature>
<evidence type="ECO:0000256" key="5">
    <source>
        <dbReference type="ARBA" id="ARBA00023157"/>
    </source>
</evidence>
<evidence type="ECO:0000313" key="9">
    <source>
        <dbReference type="Proteomes" id="UP000234951"/>
    </source>
</evidence>
<dbReference type="GO" id="GO:0016020">
    <property type="term" value="C:membrane"/>
    <property type="evidence" value="ECO:0007669"/>
    <property type="project" value="InterPro"/>
</dbReference>
<dbReference type="EMBL" id="PGVA01000058">
    <property type="protein sequence ID" value="PLR80133.1"/>
    <property type="molecule type" value="Genomic_DNA"/>
</dbReference>
<sequence>MPQFPEPYWRDSTELPSFERLTEDIETDTVIIGGGIAGITAAYLLGKEGTKVVLLDASNILNGTTGHTTAKITAQHGLIYEELISHFGEDTARLYYEANNEAVQFLKNTVNKHKINCDFSEEDAYVYTNSSEYIQKLINEYKAYEKLGISSEYLAEIPIPVEMKAAIVMKSQAQFHPLKYLTSLIDEIVKDGGKIYDNTTAENIEKGKKPVVVTRDGNRLTCSNVIISSHFPFYDKTGGYFARMHAERSYVLAVKPEKQYPGGMYINAEQPTRSLRSASIDGEQLILVGGEGHVTGHGINTSEHYAALEDFAEKTFGIKEIPYRWSAQDLITLDKLPYIGNITDNNPNILVATGFRKWGMTNGTVAALLLCDIIAGRKNKYEELFTPSRFNTDPSLKRLFSQNAEVAKSFIGGKLDHPDRKPEELNQDEGAVVMINGKRTGAYKDKNGEVHLVDTTCTHMGCELEWNNGERTWDCPCHGSRFSYKGDVVEGPAVSPLKRINIS</sequence>
<dbReference type="GO" id="GO:0004497">
    <property type="term" value="F:monooxygenase activity"/>
    <property type="evidence" value="ECO:0007669"/>
    <property type="project" value="UniProtKB-ARBA"/>
</dbReference>
<evidence type="ECO:0000313" key="8">
    <source>
        <dbReference type="EMBL" id="PLR91657.1"/>
    </source>
</evidence>
<dbReference type="InterPro" id="IPR006076">
    <property type="entry name" value="FAD-dep_OxRdtase"/>
</dbReference>
<dbReference type="PANTHER" id="PTHR13847:SF274">
    <property type="entry name" value="RIESKE 2FE-2S IRON-SULFUR PROTEIN YHFW-RELATED"/>
    <property type="match status" value="1"/>
</dbReference>
<dbReference type="GO" id="GO:0016705">
    <property type="term" value="F:oxidoreductase activity, acting on paired donors, with incorporation or reduction of molecular oxygen"/>
    <property type="evidence" value="ECO:0007669"/>
    <property type="project" value="UniProtKB-ARBA"/>
</dbReference>
<dbReference type="SUPFAM" id="SSF50022">
    <property type="entry name" value="ISP domain"/>
    <property type="match status" value="1"/>
</dbReference>
<dbReference type="AlphaFoldDB" id="A0A2N5GH94"/>
<dbReference type="EMBL" id="PGVD01000065">
    <property type="protein sequence ID" value="PLR91657.1"/>
    <property type="molecule type" value="Genomic_DNA"/>
</dbReference>
<reference evidence="7 9" key="1">
    <citation type="submission" date="2017-11" db="EMBL/GenBank/DDBJ databases">
        <title>Comparitive Functional Genomics of Dry Heat Resistant strains isolated from the Viking Spacecraft.</title>
        <authorList>
            <person name="Seuylemezian A."/>
            <person name="Cooper K."/>
            <person name="Vaishampayan P."/>
        </authorList>
    </citation>
    <scope>NUCLEOTIDE SEQUENCE [LARGE SCALE GENOMIC DNA]</scope>
    <source>
        <strain evidence="7 9">M4.6</strain>
    </source>
</reference>
<evidence type="ECO:0000256" key="1">
    <source>
        <dbReference type="ARBA" id="ARBA00022714"/>
    </source>
</evidence>
<organism evidence="7 9">
    <name type="scientific">Bacillus canaveralius</name>
    <dbReference type="NCBI Taxonomy" id="1403243"/>
    <lineage>
        <taxon>Bacteria</taxon>
        <taxon>Bacillati</taxon>
        <taxon>Bacillota</taxon>
        <taxon>Bacilli</taxon>
        <taxon>Bacillales</taxon>
        <taxon>Bacillaceae</taxon>
        <taxon>Bacillus</taxon>
    </lineage>
</organism>
<dbReference type="PRINTS" id="PR00162">
    <property type="entry name" value="RIESKE"/>
</dbReference>
<dbReference type="InterPro" id="IPR005805">
    <property type="entry name" value="Rieske_Fe-S_prot_C"/>
</dbReference>
<dbReference type="Gene3D" id="3.50.50.60">
    <property type="entry name" value="FAD/NAD(P)-binding domain"/>
    <property type="match status" value="1"/>
</dbReference>
<dbReference type="CDD" id="cd03477">
    <property type="entry name" value="Rieske_YhfW_C"/>
    <property type="match status" value="1"/>
</dbReference>
<dbReference type="InterPro" id="IPR036188">
    <property type="entry name" value="FAD/NAD-bd_sf"/>
</dbReference>
<keyword evidence="1" id="KW-0001">2Fe-2S</keyword>
<keyword evidence="10" id="KW-1185">Reference proteome</keyword>
<evidence type="ECO:0000256" key="4">
    <source>
        <dbReference type="ARBA" id="ARBA00023014"/>
    </source>
</evidence>
<evidence type="ECO:0000256" key="2">
    <source>
        <dbReference type="ARBA" id="ARBA00022723"/>
    </source>
</evidence>
<reference evidence="8 10" key="2">
    <citation type="submission" date="2017-12" db="EMBL/GenBank/DDBJ databases">
        <title>Comparative Functional Genomics of Dry Heat Resistant strains isolated from the Viking Spacecraft.</title>
        <authorList>
            <person name="Seuylemezian A."/>
            <person name="Cooper K."/>
            <person name="Vaishampayan P."/>
        </authorList>
    </citation>
    <scope>NUCLEOTIDE SEQUENCE [LARGE SCALE GENOMIC DNA]</scope>
    <source>
        <strain evidence="8 10">ATCC 29669</strain>
    </source>
</reference>
<dbReference type="Gene3D" id="2.102.10.10">
    <property type="entry name" value="Rieske [2Fe-2S] iron-sulphur domain"/>
    <property type="match status" value="1"/>
</dbReference>
<gene>
    <name evidence="7" type="ORF">CU635_19625</name>
    <name evidence="8" type="ORF">CVD25_19265</name>
</gene>
<dbReference type="InterPro" id="IPR017941">
    <property type="entry name" value="Rieske_2Fe-2S"/>
</dbReference>
<dbReference type="InterPro" id="IPR036922">
    <property type="entry name" value="Rieske_2Fe-2S_sf"/>
</dbReference>
<keyword evidence="5" id="KW-1015">Disulfide bond</keyword>
<name>A0A2N5GH94_9BACI</name>
<keyword evidence="3" id="KW-0408">Iron</keyword>
<dbReference type="GO" id="GO:0005737">
    <property type="term" value="C:cytoplasm"/>
    <property type="evidence" value="ECO:0007669"/>
    <property type="project" value="TreeGrafter"/>
</dbReference>
<dbReference type="OrthoDB" id="9767869at2"/>
<dbReference type="SUPFAM" id="SSF51971">
    <property type="entry name" value="Nucleotide-binding domain"/>
    <property type="match status" value="1"/>
</dbReference>
<evidence type="ECO:0000259" key="6">
    <source>
        <dbReference type="PROSITE" id="PS51296"/>
    </source>
</evidence>
<accession>A0A2N5GH94</accession>
<evidence type="ECO:0000313" key="7">
    <source>
        <dbReference type="EMBL" id="PLR80133.1"/>
    </source>
</evidence>
<dbReference type="Proteomes" id="UP000234951">
    <property type="component" value="Unassembled WGS sequence"/>
</dbReference>
<keyword evidence="4" id="KW-0411">Iron-sulfur</keyword>
<dbReference type="PROSITE" id="PS51296">
    <property type="entry name" value="RIESKE"/>
    <property type="match status" value="1"/>
</dbReference>
<dbReference type="FunFam" id="2.102.10.10:FF:000014">
    <property type="entry name" value="Oxidoreductase, FAD dependent"/>
    <property type="match status" value="1"/>
</dbReference>
<dbReference type="GO" id="GO:0046872">
    <property type="term" value="F:metal ion binding"/>
    <property type="evidence" value="ECO:0007669"/>
    <property type="project" value="UniProtKB-KW"/>
</dbReference>
<dbReference type="Proteomes" id="UP000235114">
    <property type="component" value="Unassembled WGS sequence"/>
</dbReference>
<dbReference type="PANTHER" id="PTHR13847">
    <property type="entry name" value="SARCOSINE DEHYDROGENASE-RELATED"/>
    <property type="match status" value="1"/>
</dbReference>